<protein>
    <recommendedName>
        <fullName evidence="2">DUF3301 domain-containing protein</fullName>
    </recommendedName>
</protein>
<accession>A0AAU7QP91</accession>
<evidence type="ECO:0000313" key="1">
    <source>
        <dbReference type="EMBL" id="XBS90548.1"/>
    </source>
</evidence>
<proteinExistence type="predicted"/>
<organism evidence="1">
    <name type="scientific">Rhodanobacter sp. IGA1.0</name>
    <dbReference type="NCBI Taxonomy" id="3158582"/>
    <lineage>
        <taxon>Bacteria</taxon>
        <taxon>Pseudomonadati</taxon>
        <taxon>Pseudomonadota</taxon>
        <taxon>Gammaproteobacteria</taxon>
        <taxon>Lysobacterales</taxon>
        <taxon>Rhodanobacteraceae</taxon>
        <taxon>Rhodanobacter</taxon>
    </lineage>
</organism>
<evidence type="ECO:0008006" key="2">
    <source>
        <dbReference type="Google" id="ProtNLM"/>
    </source>
</evidence>
<gene>
    <name evidence="1" type="ORF">ABNK63_02580</name>
</gene>
<reference evidence="1" key="1">
    <citation type="submission" date="2024-06" db="EMBL/GenBank/DDBJ databases">
        <authorList>
            <person name="Sun Y."/>
        </authorList>
    </citation>
    <scope>NUCLEOTIDE SEQUENCE</scope>
    <source>
        <strain evidence="1">IGA1.0</strain>
    </source>
</reference>
<dbReference type="AlphaFoldDB" id="A0AAU7QP91"/>
<sequence>MNNLGLLPLCLIVLVLAGCYSYRHYLRARALLQSWADANSYRILHAKRRLMMPLGMFFTTSRSQVVYHVAVYDDSLKRIRSGWVRLGTYWTGAMDGDAIEVRWEHEH</sequence>
<name>A0AAU7QP91_9GAMM</name>
<dbReference type="RefSeq" id="WP_350016612.1">
    <property type="nucleotide sequence ID" value="NZ_CP157948.1"/>
</dbReference>
<dbReference type="EMBL" id="CP157948">
    <property type="protein sequence ID" value="XBS90548.1"/>
    <property type="molecule type" value="Genomic_DNA"/>
</dbReference>